<proteinExistence type="predicted"/>
<dbReference type="AlphaFoldDB" id="A0A7D5ZLZ5"/>
<sequence>MLTCREVSRLLTLEPEQAIGRFRRIAVTFHLAICHNCRRNRRQLKQIRHYLAQTHVAELSQVDYPLDTATRERIAEQLRVHHSTPSEDV</sequence>
<evidence type="ECO:0000313" key="2">
    <source>
        <dbReference type="Proteomes" id="UP000510822"/>
    </source>
</evidence>
<name>A0A7D5ZLZ5_9NEIS</name>
<reference evidence="1 2" key="1">
    <citation type="journal article" date="2016" name="Int. J. Syst. Evol. Microbiol.">
        <title>Chitinibacter fontanus sp. nov., isolated from a spring.</title>
        <authorList>
            <person name="Sheu S.Y."/>
            <person name="Li Y.S."/>
            <person name="Young C.C."/>
            <person name="Chen W.M."/>
        </authorList>
    </citation>
    <scope>NUCLEOTIDE SEQUENCE [LARGE SCALE GENOMIC DNA]</scope>
    <source>
        <strain evidence="1 2">STM-7</strain>
    </source>
</reference>
<organism evidence="1 2">
    <name type="scientific">Chitinibacter fontanus</name>
    <dbReference type="NCBI Taxonomy" id="1737446"/>
    <lineage>
        <taxon>Bacteria</taxon>
        <taxon>Pseudomonadati</taxon>
        <taxon>Pseudomonadota</taxon>
        <taxon>Betaproteobacteria</taxon>
        <taxon>Neisseriales</taxon>
        <taxon>Chitinibacteraceae</taxon>
        <taxon>Chitinibacter</taxon>
    </lineage>
</organism>
<dbReference type="KEGG" id="cfon:HZU75_13895"/>
<evidence type="ECO:0000313" key="1">
    <source>
        <dbReference type="EMBL" id="QLI82530.1"/>
    </source>
</evidence>
<protein>
    <submittedName>
        <fullName evidence="1">Zf-HC2 domain-containing protein</fullName>
    </submittedName>
</protein>
<keyword evidence="2" id="KW-1185">Reference proteome</keyword>
<accession>A0A7D5ZLZ5</accession>
<dbReference type="RefSeq" id="WP_180306608.1">
    <property type="nucleotide sequence ID" value="NZ_CP058952.1"/>
</dbReference>
<dbReference type="Proteomes" id="UP000510822">
    <property type="component" value="Chromosome"/>
</dbReference>
<dbReference type="EMBL" id="CP058952">
    <property type="protein sequence ID" value="QLI82530.1"/>
    <property type="molecule type" value="Genomic_DNA"/>
</dbReference>
<gene>
    <name evidence="1" type="ORF">HZU75_13895</name>
</gene>